<gene>
    <name evidence="1" type="ORF">ANASTE_01733</name>
</gene>
<sequence>MKCPYCSNKDMGKIGRKKYFCSNCFSEIVVSSNKFKVISLNEKGIAKVVKTCSISD</sequence>
<dbReference type="EMBL" id="ABIL02000006">
    <property type="protein sequence ID" value="EDS72025.1"/>
    <property type="molecule type" value="Genomic_DNA"/>
</dbReference>
<dbReference type="RefSeq" id="WP_007050495.1">
    <property type="nucleotide sequence ID" value="NZ_DS560019.1"/>
</dbReference>
<accession>B1C8W5</accession>
<dbReference type="Proteomes" id="UP000005178">
    <property type="component" value="Unassembled WGS sequence"/>
</dbReference>
<dbReference type="OrthoDB" id="1798711at2"/>
<proteinExistence type="predicted"/>
<reference evidence="1" key="2">
    <citation type="submission" date="2013-08" db="EMBL/GenBank/DDBJ databases">
        <title>Draft genome sequence of Anaerofustis stercorihominis (DSM 17244).</title>
        <authorList>
            <person name="Sudarsanam P."/>
            <person name="Ley R."/>
            <person name="Guruge J."/>
            <person name="Turnbaugh P.J."/>
            <person name="Mahowald M."/>
            <person name="Liep D."/>
            <person name="Gordon J."/>
        </authorList>
    </citation>
    <scope>NUCLEOTIDE SEQUENCE</scope>
    <source>
        <strain evidence="1">DSM 17244</strain>
    </source>
</reference>
<dbReference type="HOGENOM" id="CLU_198029_2_0_9"/>
<comment type="caution">
    <text evidence="1">The sequence shown here is derived from an EMBL/GenBank/DDBJ whole genome shotgun (WGS) entry which is preliminary data.</text>
</comment>
<keyword evidence="2" id="KW-1185">Reference proteome</keyword>
<evidence type="ECO:0000313" key="1">
    <source>
        <dbReference type="EMBL" id="EDS72025.1"/>
    </source>
</evidence>
<dbReference type="AlphaFoldDB" id="B1C8W5"/>
<name>B1C8W5_9FIRM</name>
<reference evidence="1" key="1">
    <citation type="submission" date="2008-01" db="EMBL/GenBank/DDBJ databases">
        <authorList>
            <person name="Fulton L."/>
            <person name="Clifton S."/>
            <person name="Fulton B."/>
            <person name="Xu J."/>
            <person name="Minx P."/>
            <person name="Pepin K.H."/>
            <person name="Johnson M."/>
            <person name="Thiruvilangam P."/>
            <person name="Bhonagiri V."/>
            <person name="Nash W.E."/>
            <person name="Mardis E.R."/>
            <person name="Wilson R.K."/>
        </authorList>
    </citation>
    <scope>NUCLEOTIDE SEQUENCE [LARGE SCALE GENOMIC DNA]</scope>
    <source>
        <strain evidence="1">DSM 17244</strain>
    </source>
</reference>
<dbReference type="STRING" id="445971.ANASTE_01733"/>
<organism evidence="1 2">
    <name type="scientific">Anaerofustis stercorihominis DSM 17244</name>
    <dbReference type="NCBI Taxonomy" id="445971"/>
    <lineage>
        <taxon>Bacteria</taxon>
        <taxon>Bacillati</taxon>
        <taxon>Bacillota</taxon>
        <taxon>Clostridia</taxon>
        <taxon>Eubacteriales</taxon>
        <taxon>Eubacteriaceae</taxon>
        <taxon>Anaerofustis</taxon>
    </lineage>
</organism>
<dbReference type="GeneID" id="98001512"/>
<evidence type="ECO:0000313" key="2">
    <source>
        <dbReference type="Proteomes" id="UP000005178"/>
    </source>
</evidence>
<protein>
    <submittedName>
        <fullName evidence="1">Uncharacterized protein</fullName>
    </submittedName>
</protein>